<evidence type="ECO:0000256" key="5">
    <source>
        <dbReference type="ARBA" id="ARBA00023124"/>
    </source>
</evidence>
<evidence type="ECO:0000256" key="7">
    <source>
        <dbReference type="ARBA" id="ARBA00023239"/>
    </source>
</evidence>
<reference evidence="9" key="1">
    <citation type="submission" date="2009-07" db="EMBL/GenBank/DDBJ databases">
        <title>Complete sequence of Geobacter sp. M21.</title>
        <authorList>
            <consortium name="US DOE Joint Genome Institute"/>
            <person name="Lucas S."/>
            <person name="Copeland A."/>
            <person name="Lapidus A."/>
            <person name="Glavina del Rio T."/>
            <person name="Dalin E."/>
            <person name="Tice H."/>
            <person name="Bruce D."/>
            <person name="Goodwin L."/>
            <person name="Pitluck S."/>
            <person name="Saunders E."/>
            <person name="Brettin T."/>
            <person name="Detter J.C."/>
            <person name="Han C."/>
            <person name="Larimer F."/>
            <person name="Land M."/>
            <person name="Hauser L."/>
            <person name="Kyrpides N."/>
            <person name="Ovchinnikova G."/>
            <person name="Lovley D."/>
        </authorList>
    </citation>
    <scope>NUCLEOTIDE SEQUENCE [LARGE SCALE GENOMIC DNA]</scope>
    <source>
        <strain evidence="9">M21</strain>
    </source>
</reference>
<evidence type="ECO:0000256" key="1">
    <source>
        <dbReference type="ARBA" id="ARBA00008136"/>
    </source>
</evidence>
<dbReference type="GO" id="GO:0016829">
    <property type="term" value="F:lyase activity"/>
    <property type="evidence" value="ECO:0007669"/>
    <property type="project" value="UniProtKB-KW"/>
</dbReference>
<dbReference type="AlphaFoldDB" id="C6DZD3"/>
<gene>
    <name evidence="9" type="ordered locus">GM21_2394</name>
</gene>
<dbReference type="EMBL" id="CP001661">
    <property type="protein sequence ID" value="ACT18441.1"/>
    <property type="molecule type" value="Genomic_DNA"/>
</dbReference>
<comment type="similarity">
    <text evidence="1 8">Belongs to the SOS response-associated peptidase family.</text>
</comment>
<keyword evidence="7" id="KW-0456">Lyase</keyword>
<proteinExistence type="inferred from homology"/>
<dbReference type="HOGENOM" id="CLU_035990_6_2_7"/>
<dbReference type="PANTHER" id="PTHR13604">
    <property type="entry name" value="DC12-RELATED"/>
    <property type="match status" value="1"/>
</dbReference>
<keyword evidence="4 8" id="KW-0378">Hydrolase</keyword>
<dbReference type="PANTHER" id="PTHR13604:SF0">
    <property type="entry name" value="ABASIC SITE PROCESSING PROTEIN HMCES"/>
    <property type="match status" value="1"/>
</dbReference>
<dbReference type="eggNOG" id="COG2135">
    <property type="taxonomic scope" value="Bacteria"/>
</dbReference>
<evidence type="ECO:0000256" key="3">
    <source>
        <dbReference type="ARBA" id="ARBA00022763"/>
    </source>
</evidence>
<dbReference type="OrthoDB" id="6192129at2"/>
<dbReference type="KEGG" id="gem:GM21_2394"/>
<evidence type="ECO:0000256" key="8">
    <source>
        <dbReference type="RuleBase" id="RU364100"/>
    </source>
</evidence>
<dbReference type="GO" id="GO:0008233">
    <property type="term" value="F:peptidase activity"/>
    <property type="evidence" value="ECO:0007669"/>
    <property type="project" value="UniProtKB-KW"/>
</dbReference>
<keyword evidence="3" id="KW-0227">DNA damage</keyword>
<evidence type="ECO:0000256" key="6">
    <source>
        <dbReference type="ARBA" id="ARBA00023125"/>
    </source>
</evidence>
<evidence type="ECO:0000256" key="2">
    <source>
        <dbReference type="ARBA" id="ARBA00022670"/>
    </source>
</evidence>
<dbReference type="GO" id="GO:0106300">
    <property type="term" value="P:protein-DNA covalent cross-linking repair"/>
    <property type="evidence" value="ECO:0007669"/>
    <property type="project" value="InterPro"/>
</dbReference>
<evidence type="ECO:0000256" key="4">
    <source>
        <dbReference type="ARBA" id="ARBA00022801"/>
    </source>
</evidence>
<name>C6DZD3_GEOSM</name>
<organism evidence="9">
    <name type="scientific">Geobacter sp. (strain M21)</name>
    <dbReference type="NCBI Taxonomy" id="443144"/>
    <lineage>
        <taxon>Bacteria</taxon>
        <taxon>Pseudomonadati</taxon>
        <taxon>Thermodesulfobacteriota</taxon>
        <taxon>Desulfuromonadia</taxon>
        <taxon>Geobacterales</taxon>
        <taxon>Geobacteraceae</taxon>
        <taxon>Geobacter</taxon>
    </lineage>
</organism>
<dbReference type="EC" id="3.4.-.-" evidence="8"/>
<dbReference type="Pfam" id="PF02586">
    <property type="entry name" value="SRAP"/>
    <property type="match status" value="1"/>
</dbReference>
<sequence>MCCRFSVDVSAEVLLETFGLTQVPTISPRYNVAPSQRVAVVREGADGGNRLDLLHWGLIPSWAKERSVAYKMINARSDTLQEKPSFRQAYKYRRCVVPASGFYEWRHEGKAKLPHYIRIRDGLPMLFAGLWESWKSPEGEVVESFTILTTAANRLLESIHEWMPVILHPAECGRWLDRSVTDQSGLATFFQPYPADLLEMWPVSPLVNAPNHDSCELIAPV</sequence>
<dbReference type="SUPFAM" id="SSF143081">
    <property type="entry name" value="BB1717-like"/>
    <property type="match status" value="1"/>
</dbReference>
<dbReference type="Gene3D" id="3.90.1680.10">
    <property type="entry name" value="SOS response associated peptidase-like"/>
    <property type="match status" value="1"/>
</dbReference>
<dbReference type="GO" id="GO:0006508">
    <property type="term" value="P:proteolysis"/>
    <property type="evidence" value="ECO:0007669"/>
    <property type="project" value="UniProtKB-KW"/>
</dbReference>
<evidence type="ECO:0000313" key="9">
    <source>
        <dbReference type="EMBL" id="ACT18441.1"/>
    </source>
</evidence>
<keyword evidence="5" id="KW-0190">Covalent protein-DNA linkage</keyword>
<protein>
    <recommendedName>
        <fullName evidence="8">Abasic site processing protein</fullName>
        <ecNumber evidence="8">3.4.-.-</ecNumber>
    </recommendedName>
</protein>
<accession>C6DZD3</accession>
<dbReference type="GO" id="GO:0003697">
    <property type="term" value="F:single-stranded DNA binding"/>
    <property type="evidence" value="ECO:0007669"/>
    <property type="project" value="InterPro"/>
</dbReference>
<keyword evidence="2 8" id="KW-0645">Protease</keyword>
<dbReference type="STRING" id="443144.GM21_2394"/>
<keyword evidence="6" id="KW-0238">DNA-binding</keyword>
<dbReference type="InterPro" id="IPR036590">
    <property type="entry name" value="SRAP-like"/>
</dbReference>
<dbReference type="InterPro" id="IPR003738">
    <property type="entry name" value="SRAP"/>
</dbReference>